<reference evidence="1 2" key="1">
    <citation type="journal article" date="2009" name="Int. J. Syst. Evol. Microbiol.">
        <title>Transfer of Teichococcus ludipueritiae and Muricoccus roseus to the genus Roseomonas, as Roseomonas ludipueritiae comb. nov. and Roseomonas rosea comb. nov., respectively, and emended description of the genus Roseomonas.</title>
        <authorList>
            <person name="Sanchez-Porro C."/>
            <person name="Gallego V."/>
            <person name="Busse H.J."/>
            <person name="Kampfer P."/>
            <person name="Ventosa A."/>
        </authorList>
    </citation>
    <scope>NUCLEOTIDE SEQUENCE [LARGE SCALE GENOMIC DNA]</scope>
    <source>
        <strain evidence="1 2">DSM 14915</strain>
    </source>
</reference>
<organism evidence="1 2">
    <name type="scientific">Pseudoroseomonas ludipueritiae</name>
    <dbReference type="NCBI Taxonomy" id="198093"/>
    <lineage>
        <taxon>Bacteria</taxon>
        <taxon>Pseudomonadati</taxon>
        <taxon>Pseudomonadota</taxon>
        <taxon>Alphaproteobacteria</taxon>
        <taxon>Acetobacterales</taxon>
        <taxon>Acetobacteraceae</taxon>
        <taxon>Pseudoroseomonas</taxon>
    </lineage>
</organism>
<dbReference type="EMBL" id="JACTUZ010000008">
    <property type="protein sequence ID" value="MBC9176114.1"/>
    <property type="molecule type" value="Genomic_DNA"/>
</dbReference>
<comment type="caution">
    <text evidence="1">The sequence shown here is derived from an EMBL/GenBank/DDBJ whole genome shotgun (WGS) entry which is preliminary data.</text>
</comment>
<dbReference type="Gene3D" id="3.30.565.10">
    <property type="entry name" value="Histidine kinase-like ATPase, C-terminal domain"/>
    <property type="match status" value="1"/>
</dbReference>
<keyword evidence="1" id="KW-0067">ATP-binding</keyword>
<dbReference type="InterPro" id="IPR036890">
    <property type="entry name" value="HATPase_C_sf"/>
</dbReference>
<keyword evidence="1" id="KW-0547">Nucleotide-binding</keyword>
<proteinExistence type="predicted"/>
<dbReference type="GO" id="GO:0005524">
    <property type="term" value="F:ATP binding"/>
    <property type="evidence" value="ECO:0007669"/>
    <property type="project" value="UniProtKB-KW"/>
</dbReference>
<name>A0ABR7R345_9PROT</name>
<sequence length="487" mass="53874">MIEALRGLGYSTSTALADLIDNSVAAGASQVDVSFTWAGAASRVIIADNGSGMTADQLEKAMRLGDRSPLEPRLPGDLGRFGLGLKTASFSQCRRLTVVSCRQGTTACLRWDLDEIAAAGGRDWELLEGPAPGSEDLLTLLASTGHGTLVAWEVLDRLLTPGFREQDLLDLIDRVERHLAMVFHLYMEGPRARLRITLNGSRVRPWDPFMTDHRDTWSSPEERIASSSGPVTVQAHVLPHKDRLDARTYEDAAGPDGWTAQQGFYVYRQERLLLGGSWLGLGRGRSWTKEEAHRLARIRVEIGNASDAAWKIDIRKSTARLPVEVRSKLTALAEDTRNRARRVFAWRGKNLAGRVTGQPVVQAWAAIHNSDGVRYRIDEQHPAVAAVLQQANELVPLVRAMLRVVEETMPVQRIWLDTAEAKDTPRTGFTAGPPAELHQVLDVMYRNLVRRRGLTSSEARQRLLLAEPFDAYPDVVAALPDLPPSEI</sequence>
<dbReference type="Pfam" id="PF13589">
    <property type="entry name" value="HATPase_c_3"/>
    <property type="match status" value="1"/>
</dbReference>
<keyword evidence="2" id="KW-1185">Reference proteome</keyword>
<dbReference type="RefSeq" id="WP_187777280.1">
    <property type="nucleotide sequence ID" value="NZ_JACTUZ010000008.1"/>
</dbReference>
<protein>
    <submittedName>
        <fullName evidence="1">ATP-binding protein</fullName>
    </submittedName>
</protein>
<dbReference type="Proteomes" id="UP000603940">
    <property type="component" value="Unassembled WGS sequence"/>
</dbReference>
<evidence type="ECO:0000313" key="1">
    <source>
        <dbReference type="EMBL" id="MBC9176114.1"/>
    </source>
</evidence>
<dbReference type="SUPFAM" id="SSF55874">
    <property type="entry name" value="ATPase domain of HSP90 chaperone/DNA topoisomerase II/histidine kinase"/>
    <property type="match status" value="1"/>
</dbReference>
<evidence type="ECO:0000313" key="2">
    <source>
        <dbReference type="Proteomes" id="UP000603940"/>
    </source>
</evidence>
<accession>A0ABR7R345</accession>
<gene>
    <name evidence="1" type="ORF">IBL25_04025</name>
</gene>